<dbReference type="SMART" id="SM00421">
    <property type="entry name" value="HTH_LUXR"/>
    <property type="match status" value="1"/>
</dbReference>
<accession>A0A8D3WF75</accession>
<dbReference type="GO" id="GO:0003677">
    <property type="term" value="F:DNA binding"/>
    <property type="evidence" value="ECO:0007669"/>
    <property type="project" value="UniProtKB-KW"/>
</dbReference>
<dbReference type="CDD" id="cd06170">
    <property type="entry name" value="LuxR_C_like"/>
    <property type="match status" value="1"/>
</dbReference>
<evidence type="ECO:0000256" key="3">
    <source>
        <dbReference type="ARBA" id="ARBA00023163"/>
    </source>
</evidence>
<keyword evidence="1" id="KW-0805">Transcription regulation</keyword>
<dbReference type="GO" id="GO:0006355">
    <property type="term" value="P:regulation of DNA-templated transcription"/>
    <property type="evidence" value="ECO:0007669"/>
    <property type="project" value="InterPro"/>
</dbReference>
<evidence type="ECO:0000256" key="1">
    <source>
        <dbReference type="ARBA" id="ARBA00023015"/>
    </source>
</evidence>
<dbReference type="PROSITE" id="PS00622">
    <property type="entry name" value="HTH_LUXR_1"/>
    <property type="match status" value="1"/>
</dbReference>
<sequence>MDSGMQDSCGERTPDCLIDRLREVVRVLSGREREVLAHIARGATYREIARRMDVSLHTVDTYIRRIRAKTGSRNRMHLLLLALSVEGSLVSAIEDLGLSVTPKPPGRSPV</sequence>
<reference evidence="5 6" key="1">
    <citation type="submission" date="2011-01" db="EMBL/GenBank/DDBJ databases">
        <title>Complete sequence of chromosome of Streptomyces flavogriseus ATCC 33331.</title>
        <authorList>
            <consortium name="US DOE Joint Genome Institute"/>
            <person name="Lucas S."/>
            <person name="Copeland A."/>
            <person name="Lapidus A."/>
            <person name="Cheng J.-F."/>
            <person name="Goodwin L."/>
            <person name="Pitluck S."/>
            <person name="Davenport K."/>
            <person name="Detter J.C."/>
            <person name="Han C."/>
            <person name="Tapia R."/>
            <person name="Land M."/>
            <person name="Hauser L."/>
            <person name="Kyrpides N."/>
            <person name="Ivanova N."/>
            <person name="Ovchinnikova G."/>
            <person name="Pagani I."/>
            <person name="Brumm P."/>
            <person name="Mead D."/>
            <person name="Woyke T."/>
        </authorList>
    </citation>
    <scope>NUCLEOTIDE SEQUENCE [LARGE SCALE GENOMIC DNA]</scope>
    <source>
        <strain evidence="6">ATCC 33331 / IAF-45CD</strain>
    </source>
</reference>
<keyword evidence="3" id="KW-0804">Transcription</keyword>
<dbReference type="PANTHER" id="PTHR44688">
    <property type="entry name" value="DNA-BINDING TRANSCRIPTIONAL ACTIVATOR DEVR_DOSR"/>
    <property type="match status" value="1"/>
</dbReference>
<keyword evidence="2" id="KW-0238">DNA-binding</keyword>
<dbReference type="InterPro" id="IPR000792">
    <property type="entry name" value="Tscrpt_reg_LuxR_C"/>
</dbReference>
<dbReference type="AlphaFoldDB" id="A0A8D3WF75"/>
<dbReference type="InterPro" id="IPR036388">
    <property type="entry name" value="WH-like_DNA-bd_sf"/>
</dbReference>
<dbReference type="PANTHER" id="PTHR44688:SF16">
    <property type="entry name" value="DNA-BINDING TRANSCRIPTIONAL ACTIVATOR DEVR_DOSR"/>
    <property type="match status" value="1"/>
</dbReference>
<evidence type="ECO:0000256" key="2">
    <source>
        <dbReference type="ARBA" id="ARBA00023125"/>
    </source>
</evidence>
<feature type="domain" description="HTH luxR-type" evidence="4">
    <location>
        <begin position="21"/>
        <end position="86"/>
    </location>
</feature>
<evidence type="ECO:0000313" key="6">
    <source>
        <dbReference type="Proteomes" id="UP000002066"/>
    </source>
</evidence>
<dbReference type="Gene3D" id="1.10.10.10">
    <property type="entry name" value="Winged helix-like DNA-binding domain superfamily/Winged helix DNA-binding domain"/>
    <property type="match status" value="1"/>
</dbReference>
<dbReference type="KEGG" id="sfa:Sfla_0127"/>
<evidence type="ECO:0000313" key="5">
    <source>
        <dbReference type="EMBL" id="ADW01595.1"/>
    </source>
</evidence>
<organism evidence="5 6">
    <name type="scientific">Streptomyces pratensis (strain ATCC 33331 / IAF-45CD)</name>
    <dbReference type="NCBI Taxonomy" id="591167"/>
    <lineage>
        <taxon>Bacteria</taxon>
        <taxon>Bacillati</taxon>
        <taxon>Actinomycetota</taxon>
        <taxon>Actinomycetes</taxon>
        <taxon>Kitasatosporales</taxon>
        <taxon>Streptomycetaceae</taxon>
        <taxon>Streptomyces</taxon>
    </lineage>
</organism>
<proteinExistence type="predicted"/>
<name>A0A8D3WF75_STRFA</name>
<dbReference type="PROSITE" id="PS50043">
    <property type="entry name" value="HTH_LUXR_2"/>
    <property type="match status" value="1"/>
</dbReference>
<dbReference type="PRINTS" id="PR00038">
    <property type="entry name" value="HTHLUXR"/>
</dbReference>
<dbReference type="Proteomes" id="UP000002066">
    <property type="component" value="Chromosome"/>
</dbReference>
<dbReference type="Pfam" id="PF00196">
    <property type="entry name" value="GerE"/>
    <property type="match status" value="1"/>
</dbReference>
<evidence type="ECO:0000259" key="4">
    <source>
        <dbReference type="PROSITE" id="PS50043"/>
    </source>
</evidence>
<protein>
    <submittedName>
        <fullName evidence="5">Regulatory protein LuxR</fullName>
    </submittedName>
</protein>
<dbReference type="EMBL" id="CP002475">
    <property type="protein sequence ID" value="ADW01595.1"/>
    <property type="molecule type" value="Genomic_DNA"/>
</dbReference>
<dbReference type="InterPro" id="IPR016032">
    <property type="entry name" value="Sig_transdc_resp-reg_C-effctor"/>
</dbReference>
<gene>
    <name evidence="5" type="ordered locus">Sfla_0127</name>
</gene>
<dbReference type="SUPFAM" id="SSF46894">
    <property type="entry name" value="C-terminal effector domain of the bipartite response regulators"/>
    <property type="match status" value="1"/>
</dbReference>